<comment type="similarity">
    <text evidence="2">Belongs to the FliR/MopE/SpaR family.</text>
</comment>
<evidence type="ECO:0000313" key="8">
    <source>
        <dbReference type="EMBL" id="MTH80029.1"/>
    </source>
</evidence>
<keyword evidence="9" id="KW-1185">Reference proteome</keyword>
<gene>
    <name evidence="8" type="ORF">GL286_20195</name>
</gene>
<dbReference type="GO" id="GO:0006605">
    <property type="term" value="P:protein targeting"/>
    <property type="evidence" value="ECO:0007669"/>
    <property type="project" value="InterPro"/>
</dbReference>
<keyword evidence="4 7" id="KW-0812">Transmembrane</keyword>
<proteinExistence type="inferred from homology"/>
<evidence type="ECO:0000256" key="3">
    <source>
        <dbReference type="ARBA" id="ARBA00022475"/>
    </source>
</evidence>
<keyword evidence="5 7" id="KW-1133">Transmembrane helix</keyword>
<dbReference type="RefSeq" id="WP_170295324.1">
    <property type="nucleotide sequence ID" value="NZ_WMIE01000025.1"/>
</dbReference>
<evidence type="ECO:0000256" key="4">
    <source>
        <dbReference type="ARBA" id="ARBA00022692"/>
    </source>
</evidence>
<dbReference type="Proteomes" id="UP000478183">
    <property type="component" value="Unassembled WGS sequence"/>
</dbReference>
<protein>
    <submittedName>
        <fullName evidence="8">Type III secretion protein</fullName>
    </submittedName>
</protein>
<accession>A0A6L6JH42</accession>
<keyword evidence="3" id="KW-1003">Cell membrane</keyword>
<dbReference type="EMBL" id="WMIE01000025">
    <property type="protein sequence ID" value="MTH80029.1"/>
    <property type="molecule type" value="Genomic_DNA"/>
</dbReference>
<comment type="caution">
    <text evidence="8">The sequence shown here is derived from an EMBL/GenBank/DDBJ whole genome shotgun (WGS) entry which is preliminary data.</text>
</comment>
<dbReference type="PANTHER" id="PTHR30065">
    <property type="entry name" value="FLAGELLAR BIOSYNTHETIC PROTEIN FLIR"/>
    <property type="match status" value="1"/>
</dbReference>
<comment type="subcellular location">
    <subcellularLocation>
        <location evidence="1">Cell membrane</location>
        <topology evidence="1">Multi-pass membrane protein</topology>
    </subcellularLocation>
</comment>
<evidence type="ECO:0000256" key="5">
    <source>
        <dbReference type="ARBA" id="ARBA00022989"/>
    </source>
</evidence>
<reference evidence="8 9" key="1">
    <citation type="submission" date="2019-11" db="EMBL/GenBank/DDBJ databases">
        <authorList>
            <person name="Dong K."/>
        </authorList>
    </citation>
    <scope>NUCLEOTIDE SEQUENCE [LARGE SCALE GENOMIC DNA]</scope>
    <source>
        <strain evidence="8 9">NBRC 111993</strain>
    </source>
</reference>
<sequence>MTELLNDPKLASTLSGLILVYCRVQACLLSLPGFSTPGLPVRVRVAIAMSMTPLLAEQITAVQLFTVPVWFAFACLAELMTGLAIGAMVRLFASALDIAAAAIAATASLSQLVGPATEHTPHPVGNIFHLAGIAVLMALGFPFAVIDLLQSSLAVKPVGEWPDISALFPAAIGLFYHGFKLGLMLAAPFILGGFLFQLLSGMVNKVMPAFPVTFIAAPGAVLLALIALALLTPSTISIWASEMFEIIRVMHR</sequence>
<evidence type="ECO:0000256" key="2">
    <source>
        <dbReference type="ARBA" id="ARBA00009772"/>
    </source>
</evidence>
<feature type="transmembrane region" description="Helical" evidence="7">
    <location>
        <begin position="127"/>
        <end position="149"/>
    </location>
</feature>
<dbReference type="PRINTS" id="PR00953">
    <property type="entry name" value="TYPE3IMRPROT"/>
</dbReference>
<evidence type="ECO:0000256" key="7">
    <source>
        <dbReference type="SAM" id="Phobius"/>
    </source>
</evidence>
<feature type="transmembrane region" description="Helical" evidence="7">
    <location>
        <begin position="215"/>
        <end position="240"/>
    </location>
</feature>
<feature type="transmembrane region" description="Helical" evidence="7">
    <location>
        <begin position="59"/>
        <end position="77"/>
    </location>
</feature>
<dbReference type="PANTHER" id="PTHR30065:SF1">
    <property type="entry name" value="SURFACE PRESENTATION OF ANTIGENS PROTEIN SPAR"/>
    <property type="match status" value="1"/>
</dbReference>
<name>A0A6L6JH42_9RHOB</name>
<evidence type="ECO:0000256" key="6">
    <source>
        <dbReference type="ARBA" id="ARBA00023136"/>
    </source>
</evidence>
<feature type="transmembrane region" description="Helical" evidence="7">
    <location>
        <begin position="185"/>
        <end position="203"/>
    </location>
</feature>
<evidence type="ECO:0000256" key="1">
    <source>
        <dbReference type="ARBA" id="ARBA00004651"/>
    </source>
</evidence>
<keyword evidence="6 7" id="KW-0472">Membrane</keyword>
<dbReference type="AlphaFoldDB" id="A0A6L6JH42"/>
<evidence type="ECO:0000313" key="9">
    <source>
        <dbReference type="Proteomes" id="UP000478183"/>
    </source>
</evidence>
<dbReference type="InterPro" id="IPR002010">
    <property type="entry name" value="T3SS_IM_R"/>
</dbReference>
<organism evidence="8 9">
    <name type="scientific">Paracoccus aestuariivivens</name>
    <dbReference type="NCBI Taxonomy" id="1820333"/>
    <lineage>
        <taxon>Bacteria</taxon>
        <taxon>Pseudomonadati</taxon>
        <taxon>Pseudomonadota</taxon>
        <taxon>Alphaproteobacteria</taxon>
        <taxon>Rhodobacterales</taxon>
        <taxon>Paracoccaceae</taxon>
        <taxon>Paracoccus</taxon>
    </lineage>
</organism>
<dbReference type="Pfam" id="PF01311">
    <property type="entry name" value="Bac_export_1"/>
    <property type="match status" value="1"/>
</dbReference>
<dbReference type="GO" id="GO:0005886">
    <property type="term" value="C:plasma membrane"/>
    <property type="evidence" value="ECO:0007669"/>
    <property type="project" value="UniProtKB-SubCell"/>
</dbReference>
<feature type="transmembrane region" description="Helical" evidence="7">
    <location>
        <begin position="89"/>
        <end position="107"/>
    </location>
</feature>